<feature type="region of interest" description="Disordered" evidence="1">
    <location>
        <begin position="67"/>
        <end position="88"/>
    </location>
</feature>
<gene>
    <name evidence="2" type="ORF">SAMN05660324_3955</name>
</gene>
<evidence type="ECO:0000313" key="2">
    <source>
        <dbReference type="EMBL" id="SDG95738.1"/>
    </source>
</evidence>
<feature type="compositionally biased region" description="Pro residues" evidence="1">
    <location>
        <begin position="34"/>
        <end position="45"/>
    </location>
</feature>
<evidence type="ECO:0000313" key="3">
    <source>
        <dbReference type="Proteomes" id="UP000198863"/>
    </source>
</evidence>
<name>A0A1G7YGR7_9ACTN</name>
<reference evidence="3" key="1">
    <citation type="submission" date="2016-10" db="EMBL/GenBank/DDBJ databases">
        <authorList>
            <person name="Varghese N."/>
            <person name="Submissions S."/>
        </authorList>
    </citation>
    <scope>NUCLEOTIDE SEQUENCE [LARGE SCALE GENOMIC DNA]</scope>
    <source>
        <strain evidence="3">DSM 44526</strain>
    </source>
</reference>
<organism evidence="2 3">
    <name type="scientific">Klenkia brasiliensis</name>
    <dbReference type="NCBI Taxonomy" id="333142"/>
    <lineage>
        <taxon>Bacteria</taxon>
        <taxon>Bacillati</taxon>
        <taxon>Actinomycetota</taxon>
        <taxon>Actinomycetes</taxon>
        <taxon>Geodermatophilales</taxon>
        <taxon>Geodermatophilaceae</taxon>
        <taxon>Klenkia</taxon>
    </lineage>
</organism>
<dbReference type="Proteomes" id="UP000198863">
    <property type="component" value="Unassembled WGS sequence"/>
</dbReference>
<evidence type="ECO:0000256" key="1">
    <source>
        <dbReference type="SAM" id="MobiDB-lite"/>
    </source>
</evidence>
<feature type="region of interest" description="Disordered" evidence="1">
    <location>
        <begin position="1"/>
        <end position="49"/>
    </location>
</feature>
<feature type="compositionally biased region" description="Basic and acidic residues" evidence="1">
    <location>
        <begin position="9"/>
        <end position="29"/>
    </location>
</feature>
<sequence>MTESWLDTMNRDLRDGVRRQRDREQRERFTSLFRPPPPTPPPPPGVTGQLLRRVNLPDSRAGHIWVDAHTGRVARGDPRPTPLIRTTP</sequence>
<dbReference type="AlphaFoldDB" id="A0A1G7YGR7"/>
<protein>
    <submittedName>
        <fullName evidence="2">Uncharacterized protein</fullName>
    </submittedName>
</protein>
<accession>A0A1G7YGR7</accession>
<keyword evidence="3" id="KW-1185">Reference proteome</keyword>
<dbReference type="EMBL" id="FNCF01000007">
    <property type="protein sequence ID" value="SDG95738.1"/>
    <property type="molecule type" value="Genomic_DNA"/>
</dbReference>
<proteinExistence type="predicted"/>